<comment type="caution">
    <text evidence="1">The sequence shown here is derived from an EMBL/GenBank/DDBJ whole genome shotgun (WGS) entry which is preliminary data.</text>
</comment>
<dbReference type="AlphaFoldDB" id="A0A9P3GHM4"/>
<evidence type="ECO:0000313" key="1">
    <source>
        <dbReference type="EMBL" id="GJE95091.1"/>
    </source>
</evidence>
<evidence type="ECO:0000313" key="2">
    <source>
        <dbReference type="Proteomes" id="UP000703269"/>
    </source>
</evidence>
<gene>
    <name evidence="1" type="ORF">PsYK624_112710</name>
</gene>
<accession>A0A9P3GHM4</accession>
<reference evidence="1 2" key="1">
    <citation type="submission" date="2021-08" db="EMBL/GenBank/DDBJ databases">
        <title>Draft Genome Sequence of Phanerochaete sordida strain YK-624.</title>
        <authorList>
            <person name="Mori T."/>
            <person name="Dohra H."/>
            <person name="Suzuki T."/>
            <person name="Kawagishi H."/>
            <person name="Hirai H."/>
        </authorList>
    </citation>
    <scope>NUCLEOTIDE SEQUENCE [LARGE SCALE GENOMIC DNA]</scope>
    <source>
        <strain evidence="1 2">YK-624</strain>
    </source>
</reference>
<proteinExistence type="predicted"/>
<dbReference type="Proteomes" id="UP000703269">
    <property type="component" value="Unassembled WGS sequence"/>
</dbReference>
<protein>
    <recommendedName>
        <fullName evidence="3">F-box domain-containing protein</fullName>
    </recommendedName>
</protein>
<organism evidence="1 2">
    <name type="scientific">Phanerochaete sordida</name>
    <dbReference type="NCBI Taxonomy" id="48140"/>
    <lineage>
        <taxon>Eukaryota</taxon>
        <taxon>Fungi</taxon>
        <taxon>Dikarya</taxon>
        <taxon>Basidiomycota</taxon>
        <taxon>Agaricomycotina</taxon>
        <taxon>Agaricomycetes</taxon>
        <taxon>Polyporales</taxon>
        <taxon>Phanerochaetaceae</taxon>
        <taxon>Phanerochaete</taxon>
    </lineage>
</organism>
<keyword evidence="2" id="KW-1185">Reference proteome</keyword>
<sequence length="416" mass="46765">MKKGKGFWLRTERLPQELCELVIDHLDTDVALHTATLVSHSWHPRASLHLLHTVSVNYARRSDWWNASNKGSGRETWRSCTSFLELLRKSARLQTYIHEVIVVSAWTCTRDVIVRVVREVPHLRALVLRGECDSTVTEPGAAAIPFDGTLRLHLTHAAVLLHVLPTFSRLAHLRLRPLHDMGWFLPFDLTGSPHVRVDELTLEGIDPQTVRVLEECLDASAMRKLSLLGKQGADPGYLQGAVIMLDRALVKFKLSLTQLVVDTSYFSVAGQKLSALQHLVALKSLTLILPAYVEDKKYDQIEPFFSQKDITKSITCLRFVSTPATFHHILDDPDFPLSDILHYIDVSRSVKRVVWTLVTNTAHPAARVALISGTLRRLQLVFPEYLREDIAVAVETGWGSLRPNIVGFGEPDSLAH</sequence>
<name>A0A9P3GHM4_9APHY</name>
<dbReference type="EMBL" id="BPQB01000045">
    <property type="protein sequence ID" value="GJE95091.1"/>
    <property type="molecule type" value="Genomic_DNA"/>
</dbReference>
<dbReference type="OrthoDB" id="3048163at2759"/>
<evidence type="ECO:0008006" key="3">
    <source>
        <dbReference type="Google" id="ProtNLM"/>
    </source>
</evidence>